<dbReference type="AlphaFoldDB" id="A0A507BFF2"/>
<dbReference type="RefSeq" id="XP_030997740.1">
    <property type="nucleotide sequence ID" value="XM_031137951.1"/>
</dbReference>
<dbReference type="Proteomes" id="UP000319257">
    <property type="component" value="Unassembled WGS sequence"/>
</dbReference>
<keyword evidence="3" id="KW-1185">Reference proteome</keyword>
<comment type="caution">
    <text evidence="2">The sequence shown here is derived from an EMBL/GenBank/DDBJ whole genome shotgun (WGS) entry which is preliminary data.</text>
</comment>
<dbReference type="STRING" id="1093900.A0A507BFF2"/>
<organism evidence="2 3">
    <name type="scientific">Thyridium curvatum</name>
    <dbReference type="NCBI Taxonomy" id="1093900"/>
    <lineage>
        <taxon>Eukaryota</taxon>
        <taxon>Fungi</taxon>
        <taxon>Dikarya</taxon>
        <taxon>Ascomycota</taxon>
        <taxon>Pezizomycotina</taxon>
        <taxon>Sordariomycetes</taxon>
        <taxon>Sordariomycetidae</taxon>
        <taxon>Thyridiales</taxon>
        <taxon>Thyridiaceae</taxon>
        <taxon>Thyridium</taxon>
    </lineage>
</organism>
<name>A0A507BFF2_9PEZI</name>
<dbReference type="OrthoDB" id="58416at2759"/>
<gene>
    <name evidence="2" type="ORF">E0L32_000363</name>
</gene>
<evidence type="ECO:0000313" key="2">
    <source>
        <dbReference type="EMBL" id="TPX16029.1"/>
    </source>
</evidence>
<reference evidence="2 3" key="1">
    <citation type="submission" date="2019-06" db="EMBL/GenBank/DDBJ databases">
        <title>Draft genome sequence of the filamentous fungus Phialemoniopsis curvata isolated from diesel fuel.</title>
        <authorList>
            <person name="Varaljay V.A."/>
            <person name="Lyon W.J."/>
            <person name="Crouch A.L."/>
            <person name="Drake C.E."/>
            <person name="Hollomon J.M."/>
            <person name="Nadeau L.J."/>
            <person name="Nunn H.S."/>
            <person name="Stevenson B.S."/>
            <person name="Bojanowski C.L."/>
            <person name="Crookes-Goodson W.J."/>
        </authorList>
    </citation>
    <scope>NUCLEOTIDE SEQUENCE [LARGE SCALE GENOMIC DNA]</scope>
    <source>
        <strain evidence="2 3">D216</strain>
    </source>
</reference>
<dbReference type="Gene3D" id="1.20.120.520">
    <property type="entry name" value="nmb1532 protein domain like"/>
    <property type="match status" value="1"/>
</dbReference>
<proteinExistence type="predicted"/>
<dbReference type="Pfam" id="PF01814">
    <property type="entry name" value="Hemerythrin"/>
    <property type="match status" value="1"/>
</dbReference>
<dbReference type="InterPro" id="IPR053206">
    <property type="entry name" value="Dimeric_xanthone_biosynth"/>
</dbReference>
<dbReference type="EMBL" id="SKBQ01000001">
    <property type="protein sequence ID" value="TPX16029.1"/>
    <property type="molecule type" value="Genomic_DNA"/>
</dbReference>
<dbReference type="GeneID" id="41967810"/>
<dbReference type="PANTHER" id="PTHR38048">
    <property type="entry name" value="EXPRESSED PROTEIN"/>
    <property type="match status" value="1"/>
</dbReference>
<accession>A0A507BFF2</accession>
<feature type="domain" description="Hemerythrin-like" evidence="1">
    <location>
        <begin position="67"/>
        <end position="186"/>
    </location>
</feature>
<sequence length="296" mass="32915">MAGPKFSPLLTFAIFAIGVLISRAPFMMTTRPASDAKPWADGPMKLVQTPQYATKKTDIFTSGATHMALLHNAILRGYNSIYLQVPHVPDADKADFIGYCLTWHKFVVSHHDDEEEVLFKKVEELLDDKTIWTETHKEHESFLKGLADFKTYLTTLPSPAALSPAALQHVMSSFQQPFEQHFHSEIATIAALSSHPRAPERGTPAEAAASATFKAWGKATVSKAGTWDVVPFFLLNLDGTAEEGAWASWPPMPAPIRWGLVNIAGAWYSRWWRFSSCDAGGRPRELYALQFPEQKA</sequence>
<dbReference type="InParanoid" id="A0A507BFF2"/>
<dbReference type="InterPro" id="IPR012312">
    <property type="entry name" value="Hemerythrin-like"/>
</dbReference>
<protein>
    <recommendedName>
        <fullName evidence="1">Hemerythrin-like domain-containing protein</fullName>
    </recommendedName>
</protein>
<dbReference type="PANTHER" id="PTHR38048:SF2">
    <property type="entry name" value="HEMERYTHRIN-LIKE DOMAIN-CONTAINING PROTEIN"/>
    <property type="match status" value="1"/>
</dbReference>
<evidence type="ECO:0000313" key="3">
    <source>
        <dbReference type="Proteomes" id="UP000319257"/>
    </source>
</evidence>
<evidence type="ECO:0000259" key="1">
    <source>
        <dbReference type="Pfam" id="PF01814"/>
    </source>
</evidence>